<comment type="similarity">
    <text evidence="4">Belongs to the class I-like SAM-binding methyltransferase superfamily. Cation-independent O-methyltransferase family.</text>
</comment>
<dbReference type="Proteomes" id="UP001374535">
    <property type="component" value="Chromosome 7"/>
</dbReference>
<keyword evidence="1" id="KW-0489">Methyltransferase</keyword>
<dbReference type="EMBL" id="CP144694">
    <property type="protein sequence ID" value="WVZ03861.1"/>
    <property type="molecule type" value="Genomic_DNA"/>
</dbReference>
<dbReference type="AlphaFoldDB" id="A0AAQ3N7L5"/>
<keyword evidence="3" id="KW-0949">S-adenosyl-L-methionine</keyword>
<dbReference type="InterPro" id="IPR016461">
    <property type="entry name" value="COMT-like"/>
</dbReference>
<sequence length="533" mass="60127">IIGWIFYDLVNWFQLVSMVLSCGMQALISNDTFLVQAVSMAFQDLNGFSFKGRNGLGLDGMHWALAGPVQISYSFDTTCKREDLKLELHCSFAKKNDENYRLNWSGYIGLALTGFDMCYDLKAQLVMGRMYALGNVNGFCINRRNGPGQTGMDQALEDPIYQLSLDFYIITYVWYICNQGLSSEEEESLLGQVEIWRYMTSFTDSMALKSVVELRIADIIDSYGKPLSLSQIVENIENAPSPDVSLLERVMRVMVRRKIFSAEKSETGETLYGLTRASKWILRDTKITLAPFLLLENHPIHLNPAHYISEIVREGTKNGTAFFRCHGHEQFEMTGLDSDYNRLFNEGMVCTTKFVTKAVINGYRDGFNKIESLVDVGGGIGGSLSEIVRAYPHIKGINFDLPHVVSTAPNFDGITHVGGDMFVSIPSADAIYMKWILHDWSDEHCVKILKNCRKAIPEKTGKVIIVDHVLRPEGNEPFTDVGIAFDMLLLAHNAGGKERTEENWKWLFKETGFARYNIIKINALPSIIEAYPI</sequence>
<keyword evidence="8" id="KW-1185">Reference proteome</keyword>
<dbReference type="InterPro" id="IPR036388">
    <property type="entry name" value="WH-like_DNA-bd_sf"/>
</dbReference>
<dbReference type="SUPFAM" id="SSF46785">
    <property type="entry name" value="Winged helix' DNA-binding domain"/>
    <property type="match status" value="1"/>
</dbReference>
<dbReference type="PANTHER" id="PTHR11746">
    <property type="entry name" value="O-METHYLTRANSFERASE"/>
    <property type="match status" value="1"/>
</dbReference>
<evidence type="ECO:0000256" key="1">
    <source>
        <dbReference type="ARBA" id="ARBA00022603"/>
    </source>
</evidence>
<feature type="domain" description="O-methyltransferase dimerisation" evidence="6">
    <location>
        <begin position="196"/>
        <end position="283"/>
    </location>
</feature>
<dbReference type="GO" id="GO:0046983">
    <property type="term" value="F:protein dimerization activity"/>
    <property type="evidence" value="ECO:0007669"/>
    <property type="project" value="InterPro"/>
</dbReference>
<evidence type="ECO:0000313" key="7">
    <source>
        <dbReference type="EMBL" id="WVZ03861.1"/>
    </source>
</evidence>
<dbReference type="Pfam" id="PF08100">
    <property type="entry name" value="Dimerisation"/>
    <property type="match status" value="1"/>
</dbReference>
<gene>
    <name evidence="7" type="ORF">V8G54_024667</name>
</gene>
<dbReference type="SUPFAM" id="SSF53335">
    <property type="entry name" value="S-adenosyl-L-methionine-dependent methyltransferases"/>
    <property type="match status" value="1"/>
</dbReference>
<proteinExistence type="inferred from homology"/>
<evidence type="ECO:0000256" key="2">
    <source>
        <dbReference type="ARBA" id="ARBA00022679"/>
    </source>
</evidence>
<feature type="domain" description="O-methyltransferase C-terminal" evidence="5">
    <location>
        <begin position="307"/>
        <end position="514"/>
    </location>
</feature>
<dbReference type="Gene3D" id="3.40.50.150">
    <property type="entry name" value="Vaccinia Virus protein VP39"/>
    <property type="match status" value="1"/>
</dbReference>
<name>A0AAQ3N7L5_VIGMU</name>
<dbReference type="InterPro" id="IPR036390">
    <property type="entry name" value="WH_DNA-bd_sf"/>
</dbReference>
<dbReference type="GO" id="GO:0008757">
    <property type="term" value="F:S-adenosylmethionine-dependent methyltransferase activity"/>
    <property type="evidence" value="ECO:0007669"/>
    <property type="project" value="UniProtKB-ARBA"/>
</dbReference>
<evidence type="ECO:0000259" key="6">
    <source>
        <dbReference type="Pfam" id="PF08100"/>
    </source>
</evidence>
<feature type="non-terminal residue" evidence="7">
    <location>
        <position position="1"/>
    </location>
</feature>
<dbReference type="Pfam" id="PF00891">
    <property type="entry name" value="Methyltransf_2"/>
    <property type="match status" value="1"/>
</dbReference>
<keyword evidence="2" id="KW-0808">Transferase</keyword>
<dbReference type="PROSITE" id="PS51683">
    <property type="entry name" value="SAM_OMT_II"/>
    <property type="match status" value="1"/>
</dbReference>
<evidence type="ECO:0000256" key="4">
    <source>
        <dbReference type="ARBA" id="ARBA00038277"/>
    </source>
</evidence>
<dbReference type="GO" id="GO:0032259">
    <property type="term" value="P:methylation"/>
    <property type="evidence" value="ECO:0007669"/>
    <property type="project" value="UniProtKB-KW"/>
</dbReference>
<dbReference type="FunFam" id="3.40.50.150:FF:000294">
    <property type="entry name" value="O-methyltransferase family protein"/>
    <property type="match status" value="1"/>
</dbReference>
<reference evidence="7 8" key="1">
    <citation type="journal article" date="2023" name="Life. Sci Alliance">
        <title>Evolutionary insights into 3D genome organization and epigenetic landscape of Vigna mungo.</title>
        <authorList>
            <person name="Junaid A."/>
            <person name="Singh B."/>
            <person name="Bhatia S."/>
        </authorList>
    </citation>
    <scope>NUCLEOTIDE SEQUENCE [LARGE SCALE GENOMIC DNA]</scope>
    <source>
        <strain evidence="7">Urdbean</strain>
    </source>
</reference>
<dbReference type="InterPro" id="IPR029063">
    <property type="entry name" value="SAM-dependent_MTases_sf"/>
</dbReference>
<dbReference type="InterPro" id="IPR001077">
    <property type="entry name" value="COMT_C"/>
</dbReference>
<dbReference type="InterPro" id="IPR012967">
    <property type="entry name" value="COMT_dimerisation"/>
</dbReference>
<dbReference type="CDD" id="cd02440">
    <property type="entry name" value="AdoMet_MTases"/>
    <property type="match status" value="1"/>
</dbReference>
<evidence type="ECO:0000256" key="3">
    <source>
        <dbReference type="ARBA" id="ARBA00022691"/>
    </source>
</evidence>
<dbReference type="GO" id="GO:0008171">
    <property type="term" value="F:O-methyltransferase activity"/>
    <property type="evidence" value="ECO:0007669"/>
    <property type="project" value="InterPro"/>
</dbReference>
<dbReference type="Gene3D" id="1.10.10.10">
    <property type="entry name" value="Winged helix-like DNA-binding domain superfamily/Winged helix DNA-binding domain"/>
    <property type="match status" value="1"/>
</dbReference>
<accession>A0AAQ3N7L5</accession>
<protein>
    <submittedName>
        <fullName evidence="7">Uncharacterized protein</fullName>
    </submittedName>
</protein>
<organism evidence="7 8">
    <name type="scientific">Vigna mungo</name>
    <name type="common">Black gram</name>
    <name type="synonym">Phaseolus mungo</name>
    <dbReference type="NCBI Taxonomy" id="3915"/>
    <lineage>
        <taxon>Eukaryota</taxon>
        <taxon>Viridiplantae</taxon>
        <taxon>Streptophyta</taxon>
        <taxon>Embryophyta</taxon>
        <taxon>Tracheophyta</taxon>
        <taxon>Spermatophyta</taxon>
        <taxon>Magnoliopsida</taxon>
        <taxon>eudicotyledons</taxon>
        <taxon>Gunneridae</taxon>
        <taxon>Pentapetalae</taxon>
        <taxon>rosids</taxon>
        <taxon>fabids</taxon>
        <taxon>Fabales</taxon>
        <taxon>Fabaceae</taxon>
        <taxon>Papilionoideae</taxon>
        <taxon>50 kb inversion clade</taxon>
        <taxon>NPAAA clade</taxon>
        <taxon>indigoferoid/millettioid clade</taxon>
        <taxon>Phaseoleae</taxon>
        <taxon>Vigna</taxon>
    </lineage>
</organism>
<evidence type="ECO:0000313" key="8">
    <source>
        <dbReference type="Proteomes" id="UP001374535"/>
    </source>
</evidence>
<evidence type="ECO:0000259" key="5">
    <source>
        <dbReference type="Pfam" id="PF00891"/>
    </source>
</evidence>